<dbReference type="AlphaFoldDB" id="A0A2D4GFL5"/>
<proteinExistence type="predicted"/>
<name>A0A2D4GFL5_MICCO</name>
<reference evidence="1" key="2">
    <citation type="submission" date="2017-11" db="EMBL/GenBank/DDBJ databases">
        <title>Coralsnake Venomics: Analyses of Venom Gland Transcriptomes and Proteomes of Six Brazilian Taxa.</title>
        <authorList>
            <person name="Aird S.D."/>
            <person name="Jorge da Silva N."/>
            <person name="Qiu L."/>
            <person name="Villar-Briones A."/>
            <person name="Aparecida-Saddi V."/>
            <person name="Campos-Telles M.P."/>
            <person name="Grau M."/>
            <person name="Mikheyev A.S."/>
        </authorList>
    </citation>
    <scope>NUCLEOTIDE SEQUENCE</scope>
    <source>
        <tissue evidence="1">Venom_gland</tissue>
    </source>
</reference>
<protein>
    <submittedName>
        <fullName evidence="1">Uncharacterized protein</fullName>
    </submittedName>
</protein>
<sequence length="124" mass="14224">MAVHIGLCLAQLSNLFSIEYLVFLASRKKQINTFPLLFLSMNGAVTSVVVKSKQWLFVQSEMGKMQICSTKSPFLNCAALHIRVSGHQHKHGQNAIEKMYFYLPVIRQSDFFSYLYPHLIQENI</sequence>
<evidence type="ECO:0000313" key="1">
    <source>
        <dbReference type="EMBL" id="LAA58542.1"/>
    </source>
</evidence>
<reference evidence="1" key="1">
    <citation type="submission" date="2017-07" db="EMBL/GenBank/DDBJ databases">
        <authorList>
            <person name="Mikheyev A."/>
            <person name="Grau M."/>
        </authorList>
    </citation>
    <scope>NUCLEOTIDE SEQUENCE</scope>
    <source>
        <tissue evidence="1">Venom_gland</tissue>
    </source>
</reference>
<dbReference type="EMBL" id="IACJ01123897">
    <property type="protein sequence ID" value="LAA58542.1"/>
    <property type="molecule type" value="Transcribed_RNA"/>
</dbReference>
<organism evidence="1">
    <name type="scientific">Micrurus corallinus</name>
    <name type="common">Brazilian coral snake</name>
    <dbReference type="NCBI Taxonomy" id="54390"/>
    <lineage>
        <taxon>Eukaryota</taxon>
        <taxon>Metazoa</taxon>
        <taxon>Chordata</taxon>
        <taxon>Craniata</taxon>
        <taxon>Vertebrata</taxon>
        <taxon>Euteleostomi</taxon>
        <taxon>Lepidosauria</taxon>
        <taxon>Squamata</taxon>
        <taxon>Bifurcata</taxon>
        <taxon>Unidentata</taxon>
        <taxon>Episquamata</taxon>
        <taxon>Toxicofera</taxon>
        <taxon>Serpentes</taxon>
        <taxon>Colubroidea</taxon>
        <taxon>Elapidae</taxon>
        <taxon>Elapinae</taxon>
        <taxon>Micrurus</taxon>
    </lineage>
</organism>
<accession>A0A2D4GFL5</accession>